<dbReference type="InterPro" id="IPR036259">
    <property type="entry name" value="MFS_trans_sf"/>
</dbReference>
<name>A0A7M7PF21_STRPU</name>
<dbReference type="OrthoDB" id="5141738at2759"/>
<dbReference type="Proteomes" id="UP000007110">
    <property type="component" value="Unassembled WGS sequence"/>
</dbReference>
<accession>A0A7M7PF21</accession>
<dbReference type="OMA" id="FASELMP"/>
<feature type="domain" description="Major facilitator superfamily (MFS) profile" evidence="6">
    <location>
        <begin position="94"/>
        <end position="534"/>
    </location>
</feature>
<evidence type="ECO:0000259" key="6">
    <source>
        <dbReference type="PROSITE" id="PS50850"/>
    </source>
</evidence>
<keyword evidence="2 5" id="KW-0812">Transmembrane</keyword>
<dbReference type="GO" id="GO:0022857">
    <property type="term" value="F:transmembrane transporter activity"/>
    <property type="evidence" value="ECO:0007669"/>
    <property type="project" value="InterPro"/>
</dbReference>
<dbReference type="InParanoid" id="A0A7M7PF21"/>
<dbReference type="Gene3D" id="1.20.1250.20">
    <property type="entry name" value="MFS general substrate transporter like domains"/>
    <property type="match status" value="1"/>
</dbReference>
<dbReference type="GeneID" id="115927920"/>
<dbReference type="CDD" id="cd17317">
    <property type="entry name" value="MFS_SLC22"/>
    <property type="match status" value="1"/>
</dbReference>
<feature type="transmembrane region" description="Helical" evidence="5">
    <location>
        <begin position="210"/>
        <end position="228"/>
    </location>
</feature>
<evidence type="ECO:0000256" key="4">
    <source>
        <dbReference type="ARBA" id="ARBA00023136"/>
    </source>
</evidence>
<dbReference type="PANTHER" id="PTHR24064">
    <property type="entry name" value="SOLUTE CARRIER FAMILY 22 MEMBER"/>
    <property type="match status" value="1"/>
</dbReference>
<proteinExistence type="predicted"/>
<feature type="transmembrane region" description="Helical" evidence="5">
    <location>
        <begin position="353"/>
        <end position="370"/>
    </location>
</feature>
<feature type="transmembrane region" description="Helical" evidence="5">
    <location>
        <begin position="411"/>
        <end position="429"/>
    </location>
</feature>
<organism evidence="7 8">
    <name type="scientific">Strongylocentrotus purpuratus</name>
    <name type="common">Purple sea urchin</name>
    <dbReference type="NCBI Taxonomy" id="7668"/>
    <lineage>
        <taxon>Eukaryota</taxon>
        <taxon>Metazoa</taxon>
        <taxon>Echinodermata</taxon>
        <taxon>Eleutherozoa</taxon>
        <taxon>Echinozoa</taxon>
        <taxon>Echinoidea</taxon>
        <taxon>Euechinoidea</taxon>
        <taxon>Echinacea</taxon>
        <taxon>Camarodonta</taxon>
        <taxon>Echinidea</taxon>
        <taxon>Strongylocentrotidae</taxon>
        <taxon>Strongylocentrotus</taxon>
    </lineage>
</organism>
<evidence type="ECO:0000256" key="2">
    <source>
        <dbReference type="ARBA" id="ARBA00022692"/>
    </source>
</evidence>
<evidence type="ECO:0000313" key="8">
    <source>
        <dbReference type="Proteomes" id="UP000007110"/>
    </source>
</evidence>
<reference evidence="8" key="1">
    <citation type="submission" date="2015-02" db="EMBL/GenBank/DDBJ databases">
        <title>Genome sequencing for Strongylocentrotus purpuratus.</title>
        <authorList>
            <person name="Murali S."/>
            <person name="Liu Y."/>
            <person name="Vee V."/>
            <person name="English A."/>
            <person name="Wang M."/>
            <person name="Skinner E."/>
            <person name="Han Y."/>
            <person name="Muzny D.M."/>
            <person name="Worley K.C."/>
            <person name="Gibbs R.A."/>
        </authorList>
    </citation>
    <scope>NUCLEOTIDE SEQUENCE</scope>
</reference>
<evidence type="ECO:0000256" key="3">
    <source>
        <dbReference type="ARBA" id="ARBA00022989"/>
    </source>
</evidence>
<reference evidence="7" key="2">
    <citation type="submission" date="2021-01" db="UniProtKB">
        <authorList>
            <consortium name="EnsemblMetazoa"/>
        </authorList>
    </citation>
    <scope>IDENTIFICATION</scope>
</reference>
<feature type="transmembrane region" description="Helical" evidence="5">
    <location>
        <begin position="435"/>
        <end position="458"/>
    </location>
</feature>
<protein>
    <recommendedName>
        <fullName evidence="6">Major facilitator superfamily (MFS) profile domain-containing protein</fullName>
    </recommendedName>
</protein>
<evidence type="ECO:0000256" key="5">
    <source>
        <dbReference type="SAM" id="Phobius"/>
    </source>
</evidence>
<feature type="transmembrane region" description="Helical" evidence="5">
    <location>
        <begin position="382"/>
        <end position="399"/>
    </location>
</feature>
<sequence>MFKLDDLLKELGEFGPYQRRVFAITCTIVFFSSWLSMIPVFLAATVDHWCETPEWTPGCEQYGLSEEACALAQKEGSIPSNYTSDGELEYAQCEKYNVSGEEFWPGIDPSNYSSGSLPVIECDQGWAYDTSQYKSSIVTEFDLVCGKEDLTQVSQSLYFGGYLLGSVVFGSLADVIGRWWSLMICMVIRLIAGFALAFSPSWWVFSTIRFIQGFVAIPIYIISFVLANEFAGTSKRNITGILFAVPFATGYVCLALVAYFIRYWKTLEIVATVPTLVLMAIMMFLPESVRWQISSGRYDKAEKTLATMAKSNKKTLPSPLFTEQFKEQRKSEGAGHQASALDLFRTPKMRMRSINLTFNWMVNAVVYHGLSLNTSNLGVNDYLAFAIAGAVEIPAYLFSSVLVEVIGRPRCLCGLLLLSGASLLSSAIFPPGTALTVFAMIGKFGISAAYAVLFLYTVELYPTSIRNLLMYNDNILCEGEVDPPWLPVYFSRVAGIISPLILTLSKYWRPLPMVIYGAAGVAVGFSTLLLPETRGRKLPDTLEEGENFGM</sequence>
<evidence type="ECO:0000313" key="7">
    <source>
        <dbReference type="EnsemblMetazoa" id="XP_030850132"/>
    </source>
</evidence>
<keyword evidence="4 5" id="KW-0472">Membrane</keyword>
<feature type="transmembrane region" description="Helical" evidence="5">
    <location>
        <begin position="183"/>
        <end position="204"/>
    </location>
</feature>
<dbReference type="PROSITE" id="PS50850">
    <property type="entry name" value="MFS"/>
    <property type="match status" value="1"/>
</dbReference>
<keyword evidence="3 5" id="KW-1133">Transmembrane helix</keyword>
<keyword evidence="8" id="KW-1185">Reference proteome</keyword>
<evidence type="ECO:0000256" key="1">
    <source>
        <dbReference type="ARBA" id="ARBA00004141"/>
    </source>
</evidence>
<dbReference type="EnsemblMetazoa" id="XM_030994272">
    <property type="protein sequence ID" value="XP_030850132"/>
    <property type="gene ID" value="LOC115927920"/>
</dbReference>
<comment type="subcellular location">
    <subcellularLocation>
        <location evidence="1">Membrane</location>
        <topology evidence="1">Multi-pass membrane protein</topology>
    </subcellularLocation>
</comment>
<dbReference type="AlphaFoldDB" id="A0A7M7PF21"/>
<dbReference type="InterPro" id="IPR005828">
    <property type="entry name" value="MFS_sugar_transport-like"/>
</dbReference>
<dbReference type="InterPro" id="IPR020846">
    <property type="entry name" value="MFS_dom"/>
</dbReference>
<dbReference type="KEGG" id="spu:115927920"/>
<feature type="transmembrane region" description="Helical" evidence="5">
    <location>
        <begin position="21"/>
        <end position="44"/>
    </location>
</feature>
<feature type="transmembrane region" description="Helical" evidence="5">
    <location>
        <begin position="240"/>
        <end position="261"/>
    </location>
</feature>
<feature type="transmembrane region" description="Helical" evidence="5">
    <location>
        <begin position="514"/>
        <end position="531"/>
    </location>
</feature>
<dbReference type="FunCoup" id="A0A7M7PF21">
    <property type="interactions" value="24"/>
</dbReference>
<feature type="transmembrane region" description="Helical" evidence="5">
    <location>
        <begin position="267"/>
        <end position="285"/>
    </location>
</feature>
<dbReference type="SUPFAM" id="SSF103473">
    <property type="entry name" value="MFS general substrate transporter"/>
    <property type="match status" value="1"/>
</dbReference>
<dbReference type="RefSeq" id="XP_030850132.1">
    <property type="nucleotide sequence ID" value="XM_030994272.1"/>
</dbReference>
<dbReference type="GO" id="GO:0016020">
    <property type="term" value="C:membrane"/>
    <property type="evidence" value="ECO:0007669"/>
    <property type="project" value="UniProtKB-SubCell"/>
</dbReference>
<dbReference type="Pfam" id="PF00083">
    <property type="entry name" value="Sugar_tr"/>
    <property type="match status" value="1"/>
</dbReference>
<feature type="transmembrane region" description="Helical" evidence="5">
    <location>
        <begin position="157"/>
        <end position="176"/>
    </location>
</feature>